<dbReference type="EMBL" id="MASU01000011">
    <property type="protein sequence ID" value="PXY26289.1"/>
    <property type="molecule type" value="Genomic_DNA"/>
</dbReference>
<evidence type="ECO:0000313" key="1">
    <source>
        <dbReference type="EMBL" id="PXY26289.1"/>
    </source>
</evidence>
<keyword evidence="2" id="KW-1185">Reference proteome</keyword>
<accession>A0A318LMF1</accession>
<reference evidence="1 2" key="1">
    <citation type="submission" date="2016-07" db="EMBL/GenBank/DDBJ databases">
        <title>Draft genome sequence of Prauserella sp. YIM 121212, isolated from alkaline soil.</title>
        <authorList>
            <person name="Ruckert C."/>
            <person name="Albersmeier A."/>
            <person name="Jiang C.-L."/>
            <person name="Jiang Y."/>
            <person name="Kalinowski J."/>
            <person name="Schneider O."/>
            <person name="Winkler A."/>
            <person name="Zotchev S.B."/>
        </authorList>
    </citation>
    <scope>NUCLEOTIDE SEQUENCE [LARGE SCALE GENOMIC DNA]</scope>
    <source>
        <strain evidence="1 2">YIM 121212</strain>
    </source>
</reference>
<dbReference type="Proteomes" id="UP000247892">
    <property type="component" value="Unassembled WGS sequence"/>
</dbReference>
<dbReference type="Pfam" id="PF06224">
    <property type="entry name" value="AlkZ-like"/>
    <property type="match status" value="1"/>
</dbReference>
<dbReference type="PANTHER" id="PTHR38479">
    <property type="entry name" value="LMO0824 PROTEIN"/>
    <property type="match status" value="1"/>
</dbReference>
<protein>
    <recommendedName>
        <fullName evidence="3">Winged helix DNA-binding domain-containing protein</fullName>
    </recommendedName>
</protein>
<organism evidence="1 2">
    <name type="scientific">Prauserella flavalba</name>
    <dbReference type="NCBI Taxonomy" id="1477506"/>
    <lineage>
        <taxon>Bacteria</taxon>
        <taxon>Bacillati</taxon>
        <taxon>Actinomycetota</taxon>
        <taxon>Actinomycetes</taxon>
        <taxon>Pseudonocardiales</taxon>
        <taxon>Pseudonocardiaceae</taxon>
        <taxon>Prauserella</taxon>
    </lineage>
</organism>
<dbReference type="InterPro" id="IPR009351">
    <property type="entry name" value="AlkZ-like"/>
</dbReference>
<dbReference type="AlphaFoldDB" id="A0A318LMF1"/>
<comment type="caution">
    <text evidence="1">The sequence shown here is derived from an EMBL/GenBank/DDBJ whole genome shotgun (WGS) entry which is preliminary data.</text>
</comment>
<dbReference type="RefSeq" id="WP_110340725.1">
    <property type="nucleotide sequence ID" value="NZ_MASU01000011.1"/>
</dbReference>
<sequence length="397" mass="42611">METTDRTHALRFRLAGQSLGERSPKSELVAVAGALAVQNTPPGSAGQALHARLAGLTPRGLKAEVETGRRLVQLWAMRGAPHLVPVEDAAVYTTGLLPDGEEACLHFIHGATDHLARFGLGAVEAVEYTCEALPGALDGRQLSKDELGVALAEQVGRRLPRRLRGAWTEPDGLGSSTYGQSVVRYALYVVSLHGVLCIASEPRGNARFALAEQWLGRRLPSWDARRARAELVRRYLRCHGPSTSAEFAAWSGTAPAFAAASWELVAGELTEVGYRDGSAWALTEDLPTLRNPPPVRGVRLLPPHDPLLATRDRAALVPGDRARRQVWRSQGNPGVVLADGEVVALWRPSKKGNTVTIGVEGFGPLDDAVKEAITREAETLAPFRGARDARVTVTSPG</sequence>
<name>A0A318LMF1_9PSEU</name>
<evidence type="ECO:0008006" key="3">
    <source>
        <dbReference type="Google" id="ProtNLM"/>
    </source>
</evidence>
<proteinExistence type="predicted"/>
<gene>
    <name evidence="1" type="ORF">BA062_24345</name>
</gene>
<evidence type="ECO:0000313" key="2">
    <source>
        <dbReference type="Proteomes" id="UP000247892"/>
    </source>
</evidence>
<dbReference type="OrthoDB" id="9148135at2"/>
<dbReference type="PANTHER" id="PTHR38479:SF2">
    <property type="entry name" value="WINGED HELIX DNA-BINDING DOMAIN-CONTAINING PROTEIN"/>
    <property type="match status" value="1"/>
</dbReference>